<proteinExistence type="predicted"/>
<dbReference type="PANTHER" id="PTHR43205">
    <property type="entry name" value="PROSTAGLANDIN REDUCTASE"/>
    <property type="match status" value="1"/>
</dbReference>
<name>W1PWS2_AMBTC</name>
<dbReference type="SUPFAM" id="SSF50129">
    <property type="entry name" value="GroES-like"/>
    <property type="match status" value="1"/>
</dbReference>
<dbReference type="Proteomes" id="UP000017836">
    <property type="component" value="Unassembled WGS sequence"/>
</dbReference>
<gene>
    <name evidence="2" type="ORF">AMTR_s00020p00042860</name>
</gene>
<dbReference type="InterPro" id="IPR011032">
    <property type="entry name" value="GroES-like_sf"/>
</dbReference>
<keyword evidence="3" id="KW-1185">Reference proteome</keyword>
<dbReference type="OMA" id="NMNGRIS"/>
<dbReference type="Pfam" id="PF00107">
    <property type="entry name" value="ADH_zinc_N"/>
    <property type="match status" value="1"/>
</dbReference>
<dbReference type="Gramene" id="ERN11825">
    <property type="protein sequence ID" value="ERN11825"/>
    <property type="gene ID" value="AMTR_s00020p00042860"/>
</dbReference>
<evidence type="ECO:0000313" key="3">
    <source>
        <dbReference type="Proteomes" id="UP000017836"/>
    </source>
</evidence>
<dbReference type="InterPro" id="IPR036291">
    <property type="entry name" value="NAD(P)-bd_dom_sf"/>
</dbReference>
<dbReference type="EMBL" id="KI392664">
    <property type="protein sequence ID" value="ERN11825.1"/>
    <property type="molecule type" value="Genomic_DNA"/>
</dbReference>
<protein>
    <recommendedName>
        <fullName evidence="1">Alcohol dehydrogenase-like C-terminal domain-containing protein</fullName>
    </recommendedName>
</protein>
<sequence length="148" mass="16275">MPGMTVYVGFFEVCSPKKGEYVYVSIASRAVGQLVGQYAKLVGRYVVRSAGSKEMTKFGFDEAFNCKEENDLVATLKRYFPHGIDIYFENMGGAMHDAFLETTIKSIKEGKMAYVKDIVEGLENAPSALVGLLSGRNVGKQVVLVARE</sequence>
<dbReference type="eggNOG" id="KOG1196">
    <property type="taxonomic scope" value="Eukaryota"/>
</dbReference>
<dbReference type="HOGENOM" id="CLU_1761220_0_0_1"/>
<dbReference type="PANTHER" id="PTHR43205:SF7">
    <property type="entry name" value="PROSTAGLANDIN REDUCTASE 1"/>
    <property type="match status" value="1"/>
</dbReference>
<reference evidence="3" key="1">
    <citation type="journal article" date="2013" name="Science">
        <title>The Amborella genome and the evolution of flowering plants.</title>
        <authorList>
            <consortium name="Amborella Genome Project"/>
        </authorList>
    </citation>
    <scope>NUCLEOTIDE SEQUENCE [LARGE SCALE GENOMIC DNA]</scope>
</reference>
<dbReference type="Gene3D" id="3.90.180.10">
    <property type="entry name" value="Medium-chain alcohol dehydrogenases, catalytic domain"/>
    <property type="match status" value="1"/>
</dbReference>
<dbReference type="Gene3D" id="3.40.50.720">
    <property type="entry name" value="NAD(P)-binding Rossmann-like Domain"/>
    <property type="match status" value="2"/>
</dbReference>
<accession>W1PWS2</accession>
<evidence type="ECO:0000313" key="2">
    <source>
        <dbReference type="EMBL" id="ERN11825.1"/>
    </source>
</evidence>
<evidence type="ECO:0000259" key="1">
    <source>
        <dbReference type="Pfam" id="PF00107"/>
    </source>
</evidence>
<dbReference type="InterPro" id="IPR045010">
    <property type="entry name" value="MDR_fam"/>
</dbReference>
<dbReference type="AlphaFoldDB" id="W1PWS2"/>
<organism evidence="2 3">
    <name type="scientific">Amborella trichopoda</name>
    <dbReference type="NCBI Taxonomy" id="13333"/>
    <lineage>
        <taxon>Eukaryota</taxon>
        <taxon>Viridiplantae</taxon>
        <taxon>Streptophyta</taxon>
        <taxon>Embryophyta</taxon>
        <taxon>Tracheophyta</taxon>
        <taxon>Spermatophyta</taxon>
        <taxon>Magnoliopsida</taxon>
        <taxon>Amborellales</taxon>
        <taxon>Amborellaceae</taxon>
        <taxon>Amborella</taxon>
    </lineage>
</organism>
<dbReference type="SUPFAM" id="SSF51735">
    <property type="entry name" value="NAD(P)-binding Rossmann-fold domains"/>
    <property type="match status" value="1"/>
</dbReference>
<feature type="domain" description="Alcohol dehydrogenase-like C-terminal" evidence="1">
    <location>
        <begin position="30"/>
        <end position="105"/>
    </location>
</feature>
<dbReference type="GO" id="GO:0032440">
    <property type="term" value="F:2-alkenal reductase [NAD(P)H] activity"/>
    <property type="evidence" value="ECO:0000318"/>
    <property type="project" value="GO_Central"/>
</dbReference>
<dbReference type="InterPro" id="IPR013149">
    <property type="entry name" value="ADH-like_C"/>
</dbReference>